<gene>
    <name evidence="3" type="ORF">CI109_105604</name>
</gene>
<dbReference type="SUPFAM" id="SSF46785">
    <property type="entry name" value="Winged helix' DNA-binding domain"/>
    <property type="match status" value="2"/>
</dbReference>
<dbReference type="Gene3D" id="1.10.10.10">
    <property type="entry name" value="Winged helix-like DNA-binding domain superfamily/Winged helix DNA-binding domain"/>
    <property type="match status" value="2"/>
</dbReference>
<dbReference type="PANTHER" id="PTHR12806:SF0">
    <property type="entry name" value="VACUOLAR-SORTING PROTEIN SNF8"/>
    <property type="match status" value="1"/>
</dbReference>
<reference evidence="3" key="1">
    <citation type="submission" date="2017-08" db="EMBL/GenBank/DDBJ databases">
        <authorList>
            <person name="Cuomo C."/>
            <person name="Billmyre B."/>
            <person name="Heitman J."/>
        </authorList>
    </citation>
    <scope>NUCLEOTIDE SEQUENCE</scope>
    <source>
        <strain evidence="3">CBS 12478</strain>
    </source>
</reference>
<dbReference type="AlphaFoldDB" id="A0A5M6C2R8"/>
<dbReference type="OrthoDB" id="283883at2759"/>
<accession>A0A5M6C2R8</accession>
<dbReference type="EMBL" id="CP144060">
    <property type="protein sequence ID" value="WWD21123.1"/>
    <property type="molecule type" value="Genomic_DNA"/>
</dbReference>
<protein>
    <submittedName>
        <fullName evidence="3">Uncharacterized protein</fullName>
    </submittedName>
</protein>
<dbReference type="GO" id="GO:0000814">
    <property type="term" value="C:ESCRT II complex"/>
    <property type="evidence" value="ECO:0007669"/>
    <property type="project" value="InterPro"/>
</dbReference>
<organism evidence="3 4">
    <name type="scientific">Kwoniella shandongensis</name>
    <dbReference type="NCBI Taxonomy" id="1734106"/>
    <lineage>
        <taxon>Eukaryota</taxon>
        <taxon>Fungi</taxon>
        <taxon>Dikarya</taxon>
        <taxon>Basidiomycota</taxon>
        <taxon>Agaricomycotina</taxon>
        <taxon>Tremellomycetes</taxon>
        <taxon>Tremellales</taxon>
        <taxon>Cryptococcaceae</taxon>
        <taxon>Kwoniella</taxon>
    </lineage>
</organism>
<evidence type="ECO:0000256" key="1">
    <source>
        <dbReference type="ARBA" id="ARBA00009834"/>
    </source>
</evidence>
<evidence type="ECO:0000256" key="2">
    <source>
        <dbReference type="SAM" id="MobiDB-lite"/>
    </source>
</evidence>
<dbReference type="KEGG" id="ksn:43587621"/>
<dbReference type="Gene3D" id="6.10.140.180">
    <property type="match status" value="1"/>
</dbReference>
<dbReference type="InterPro" id="IPR036390">
    <property type="entry name" value="WH_DNA-bd_sf"/>
</dbReference>
<feature type="region of interest" description="Disordered" evidence="2">
    <location>
        <begin position="144"/>
        <end position="179"/>
    </location>
</feature>
<dbReference type="GO" id="GO:0043328">
    <property type="term" value="P:protein transport to vacuole involved in ubiquitin-dependent protein catabolic process via the multivesicular body sorting pathway"/>
    <property type="evidence" value="ECO:0007669"/>
    <property type="project" value="TreeGrafter"/>
</dbReference>
<dbReference type="InterPro" id="IPR040608">
    <property type="entry name" value="Snf8/Vps36"/>
</dbReference>
<comment type="similarity">
    <text evidence="1">Belongs to the SNF8 family.</text>
</comment>
<name>A0A5M6C2R8_9TREE</name>
<proteinExistence type="inferred from homology"/>
<feature type="compositionally biased region" description="Low complexity" evidence="2">
    <location>
        <begin position="164"/>
        <end position="175"/>
    </location>
</feature>
<dbReference type="Pfam" id="PF04157">
    <property type="entry name" value="EAP30"/>
    <property type="match status" value="1"/>
</dbReference>
<dbReference type="GeneID" id="43587621"/>
<sequence length="290" mass="30700">MRKGAGISALSRHTTTTSSYSTLSSSISTSQLSSLQTQLESFRNALVSFSIAHRNDIRKDPAFRHQFQKMCAAIGVDPLAGGPAGSGASGSGGGVKGWWNEMIGMGEWEFELAVQVVDICVSTRGENGGLIEMGELIRRVERLRRGGGGAGSGPTGQNNPSKNTSTVTTTSSGVGHNETTITPEDILRSLEILSPLGAGYKLHHPTPSSTFIRTIPKSLDTDQSTLLALAATTGGRLRPREVRLQTGWGEVRVQLALEDCVMREGLGWVDEQGDASGEVWIIAATDFGGS</sequence>
<dbReference type="PANTHER" id="PTHR12806">
    <property type="entry name" value="EAP30 SUBUNIT OF ELL COMPLEX"/>
    <property type="match status" value="1"/>
</dbReference>
<keyword evidence="4" id="KW-1185">Reference proteome</keyword>
<dbReference type="RefSeq" id="XP_031862356.1">
    <property type="nucleotide sequence ID" value="XM_032003498.1"/>
</dbReference>
<dbReference type="InterPro" id="IPR036388">
    <property type="entry name" value="WH-like_DNA-bd_sf"/>
</dbReference>
<evidence type="ECO:0000313" key="3">
    <source>
        <dbReference type="EMBL" id="WWD21123.1"/>
    </source>
</evidence>
<dbReference type="InterPro" id="IPR016689">
    <property type="entry name" value="ESCRT-2_cplx_Snf8"/>
</dbReference>
<reference evidence="3" key="2">
    <citation type="submission" date="2024-01" db="EMBL/GenBank/DDBJ databases">
        <title>Comparative genomics of Cryptococcus and Kwoniella reveals pathogenesis evolution and contrasting modes of karyotype evolution via chromosome fusion or intercentromeric recombination.</title>
        <authorList>
            <person name="Coelho M.A."/>
            <person name="David-Palma M."/>
            <person name="Shea T."/>
            <person name="Bowers K."/>
            <person name="McGinley-Smith S."/>
            <person name="Mohammad A.W."/>
            <person name="Gnirke A."/>
            <person name="Yurkov A.M."/>
            <person name="Nowrousian M."/>
            <person name="Sun S."/>
            <person name="Cuomo C.A."/>
            <person name="Heitman J."/>
        </authorList>
    </citation>
    <scope>NUCLEOTIDE SEQUENCE</scope>
    <source>
        <strain evidence="3">CBS 12478</strain>
    </source>
</reference>
<dbReference type="Proteomes" id="UP000322225">
    <property type="component" value="Chromosome 10"/>
</dbReference>
<evidence type="ECO:0000313" key="4">
    <source>
        <dbReference type="Proteomes" id="UP000322225"/>
    </source>
</evidence>